<sequence length="380" mass="40856">MSNVAARIGRREWLATDSGTIGNPINDIPAWLKHHSGRHDDEVLRIHFTVADVARVRMAVLGPLAELQLSMSVLQRPQKRTLLDGWRHPALAATRRLPPDVADIARHLAPAPGFVDLFTLLGASDSLAEGIDRLCHAPAGPLRDEFAFTPLDAGVQIGWVSDFAHGDRAARIRMTHALTDFHDAAIGPYWPRIRALLDNERAARIDVMARHGLDAMLAGLAPTLQWKPPVLEVPASFGVSASGPAAVLDVHLRGRGLLLAPSLFNDADPGLYIPWNDEPAVLIYPAPLDPATALRLWRRPGEPGERALAGLLGVTRAAALRVIADGCTTTELAQRIGISPGGASQHASVLREAGLVVSRRHRNTVRHTLTGLGAGLLNAD</sequence>
<dbReference type="SMART" id="SM00418">
    <property type="entry name" value="HTH_ARSR"/>
    <property type="match status" value="1"/>
</dbReference>
<accession>A0A1I2I8P5</accession>
<gene>
    <name evidence="5" type="ORF">SAMN05421541_109378</name>
</gene>
<organism evidence="5 6">
    <name type="scientific">Actinoplanes philippinensis</name>
    <dbReference type="NCBI Taxonomy" id="35752"/>
    <lineage>
        <taxon>Bacteria</taxon>
        <taxon>Bacillati</taxon>
        <taxon>Actinomycetota</taxon>
        <taxon>Actinomycetes</taxon>
        <taxon>Micromonosporales</taxon>
        <taxon>Micromonosporaceae</taxon>
        <taxon>Actinoplanes</taxon>
    </lineage>
</organism>
<evidence type="ECO:0000256" key="1">
    <source>
        <dbReference type="ARBA" id="ARBA00023015"/>
    </source>
</evidence>
<name>A0A1I2I8P5_9ACTN</name>
<evidence type="ECO:0000259" key="4">
    <source>
        <dbReference type="SMART" id="SM00418"/>
    </source>
</evidence>
<feature type="domain" description="HTH arsR-type" evidence="4">
    <location>
        <begin position="306"/>
        <end position="378"/>
    </location>
</feature>
<dbReference type="InterPro" id="IPR036390">
    <property type="entry name" value="WH_DNA-bd_sf"/>
</dbReference>
<dbReference type="Pfam" id="PF13412">
    <property type="entry name" value="HTH_24"/>
    <property type="match status" value="1"/>
</dbReference>
<dbReference type="InterPro" id="IPR051011">
    <property type="entry name" value="Metal_resp_trans_reg"/>
</dbReference>
<dbReference type="AlphaFoldDB" id="A0A1I2I8P5"/>
<keyword evidence="1" id="KW-0805">Transcription regulation</keyword>
<dbReference type="EMBL" id="FONV01000009">
    <property type="protein sequence ID" value="SFF38038.1"/>
    <property type="molecule type" value="Genomic_DNA"/>
</dbReference>
<dbReference type="Gene3D" id="1.10.10.10">
    <property type="entry name" value="Winged helix-like DNA-binding domain superfamily/Winged helix DNA-binding domain"/>
    <property type="match status" value="1"/>
</dbReference>
<evidence type="ECO:0000313" key="5">
    <source>
        <dbReference type="EMBL" id="SFF38038.1"/>
    </source>
</evidence>
<dbReference type="InterPro" id="IPR036388">
    <property type="entry name" value="WH-like_DNA-bd_sf"/>
</dbReference>
<dbReference type="SUPFAM" id="SSF46785">
    <property type="entry name" value="Winged helix' DNA-binding domain"/>
    <property type="match status" value="1"/>
</dbReference>
<dbReference type="InterPro" id="IPR011991">
    <property type="entry name" value="ArsR-like_HTH"/>
</dbReference>
<keyword evidence="6" id="KW-1185">Reference proteome</keyword>
<reference evidence="5 6" key="1">
    <citation type="submission" date="2016-10" db="EMBL/GenBank/DDBJ databases">
        <authorList>
            <person name="de Groot N.N."/>
        </authorList>
    </citation>
    <scope>NUCLEOTIDE SEQUENCE [LARGE SCALE GENOMIC DNA]</scope>
    <source>
        <strain evidence="5 6">DSM 43019</strain>
    </source>
</reference>
<dbReference type="GO" id="GO:0003700">
    <property type="term" value="F:DNA-binding transcription factor activity"/>
    <property type="evidence" value="ECO:0007669"/>
    <property type="project" value="InterPro"/>
</dbReference>
<keyword evidence="2" id="KW-0238">DNA-binding</keyword>
<dbReference type="STRING" id="35752.SAMN05421541_109378"/>
<evidence type="ECO:0000313" key="6">
    <source>
        <dbReference type="Proteomes" id="UP000199645"/>
    </source>
</evidence>
<dbReference type="PANTHER" id="PTHR43132">
    <property type="entry name" value="ARSENICAL RESISTANCE OPERON REPRESSOR ARSR-RELATED"/>
    <property type="match status" value="1"/>
</dbReference>
<dbReference type="GO" id="GO:0003677">
    <property type="term" value="F:DNA binding"/>
    <property type="evidence" value="ECO:0007669"/>
    <property type="project" value="UniProtKB-KW"/>
</dbReference>
<evidence type="ECO:0000256" key="3">
    <source>
        <dbReference type="ARBA" id="ARBA00023163"/>
    </source>
</evidence>
<dbReference type="CDD" id="cd00090">
    <property type="entry name" value="HTH_ARSR"/>
    <property type="match status" value="1"/>
</dbReference>
<dbReference type="PANTHER" id="PTHR43132:SF8">
    <property type="entry name" value="HTH-TYPE TRANSCRIPTIONAL REGULATOR KMTR"/>
    <property type="match status" value="1"/>
</dbReference>
<dbReference type="Proteomes" id="UP000199645">
    <property type="component" value="Unassembled WGS sequence"/>
</dbReference>
<dbReference type="InterPro" id="IPR001845">
    <property type="entry name" value="HTH_ArsR_DNA-bd_dom"/>
</dbReference>
<proteinExistence type="predicted"/>
<keyword evidence="3" id="KW-0804">Transcription</keyword>
<protein>
    <submittedName>
        <fullName evidence="5">Helix-turn-helix domain-containing protein</fullName>
    </submittedName>
</protein>
<evidence type="ECO:0000256" key="2">
    <source>
        <dbReference type="ARBA" id="ARBA00023125"/>
    </source>
</evidence>